<reference evidence="4" key="2">
    <citation type="journal article" date="2021" name="PeerJ">
        <title>Extensive microbial diversity within the chicken gut microbiome revealed by metagenomics and culture.</title>
        <authorList>
            <person name="Gilroy R."/>
            <person name="Ravi A."/>
            <person name="Getino M."/>
            <person name="Pursley I."/>
            <person name="Horton D.L."/>
            <person name="Alikhan N.F."/>
            <person name="Baker D."/>
            <person name="Gharbi K."/>
            <person name="Hall N."/>
            <person name="Watson M."/>
            <person name="Adriaenssens E.M."/>
            <person name="Foster-Nyarko E."/>
            <person name="Jarju S."/>
            <person name="Secka A."/>
            <person name="Antonio M."/>
            <person name="Oren A."/>
            <person name="Chaudhuri R.R."/>
            <person name="La Ragione R."/>
            <person name="Hildebrand F."/>
            <person name="Pallen M.J."/>
        </authorList>
    </citation>
    <scope>NUCLEOTIDE SEQUENCE</scope>
    <source>
        <strain evidence="4">CHK199-13235</strain>
    </source>
</reference>
<evidence type="ECO:0000313" key="5">
    <source>
        <dbReference type="Proteomes" id="UP000824002"/>
    </source>
</evidence>
<dbReference type="PROSITE" id="PS51257">
    <property type="entry name" value="PROKAR_LIPOPROTEIN"/>
    <property type="match status" value="1"/>
</dbReference>
<accession>A0A9D1FNI2</accession>
<evidence type="ECO:0000256" key="1">
    <source>
        <dbReference type="SAM" id="MobiDB-lite"/>
    </source>
</evidence>
<dbReference type="Pfam" id="PF12010">
    <property type="entry name" value="DUF3502"/>
    <property type="match status" value="1"/>
</dbReference>
<dbReference type="PANTHER" id="PTHR43649:SF17">
    <property type="entry name" value="ABC TRANSPORTER SOLUTE BINDING PROTEIN-SUGAR TRANSPORT"/>
    <property type="match status" value="1"/>
</dbReference>
<reference evidence="4" key="1">
    <citation type="submission" date="2020-10" db="EMBL/GenBank/DDBJ databases">
        <authorList>
            <person name="Gilroy R."/>
        </authorList>
    </citation>
    <scope>NUCLEOTIDE SEQUENCE</scope>
    <source>
        <strain evidence="4">CHK199-13235</strain>
    </source>
</reference>
<dbReference type="PANTHER" id="PTHR43649">
    <property type="entry name" value="ARABINOSE-BINDING PROTEIN-RELATED"/>
    <property type="match status" value="1"/>
</dbReference>
<dbReference type="AlphaFoldDB" id="A0A9D1FNI2"/>
<evidence type="ECO:0000259" key="3">
    <source>
        <dbReference type="Pfam" id="PF12010"/>
    </source>
</evidence>
<keyword evidence="2" id="KW-0732">Signal</keyword>
<evidence type="ECO:0000313" key="4">
    <source>
        <dbReference type="EMBL" id="HIS76435.1"/>
    </source>
</evidence>
<dbReference type="Proteomes" id="UP000824002">
    <property type="component" value="Unassembled WGS sequence"/>
</dbReference>
<name>A0A9D1FNI2_9FIRM</name>
<dbReference type="SUPFAM" id="SSF53850">
    <property type="entry name" value="Periplasmic binding protein-like II"/>
    <property type="match status" value="1"/>
</dbReference>
<comment type="caution">
    <text evidence="4">The sequence shown here is derived from an EMBL/GenBank/DDBJ whole genome shotgun (WGS) entry which is preliminary data.</text>
</comment>
<evidence type="ECO:0000256" key="2">
    <source>
        <dbReference type="SAM" id="SignalP"/>
    </source>
</evidence>
<sequence>MKKSLKVIALLAAMAATMASFASCSSDTGTSSTGGAASGETSTSESGSAASGEVVNLSWIQIGGQPNDLDMVTDALNEYSSEKIGVTCEFTYLDWGVWGERVKAMLQGGENFDIMFNNGDVYTSAIDLGRFAALDDLLAETPDLKEFIPELCWEGVTYKDAIYGVPTYKDNTQTQYWVWDNNIVEDYSIPYQDLHTVKEMDPYIRQIQDEINAGNITTSKYAFYMIRDGINGQFMNYDASAAGHIGVRYDDETATVVRIMEQPEMMETYQTLYEWYQDGIINPDAATVTEAPTYVIVGSAQGFPGAEVGWGNQRGVPVVIEPWGGPVWSNGTIQGSINSISSSSDHQVEALKYLELVNTDEYMRNTLVYGIEGTHYTKNDDGTITRDEVKKNDYAPAGYAQATFMTMYPEAPNPATMYSPDLEAWNETGEVSVLMGFNFDKSSVENQISACTVVCQSYDYNIYTGSVDPNVAIPEMYAKLEEAGLKDIEAELQKQINEYLGK</sequence>
<feature type="domain" description="DUF3502" evidence="3">
    <location>
        <begin position="434"/>
        <end position="500"/>
    </location>
</feature>
<dbReference type="InterPro" id="IPR006059">
    <property type="entry name" value="SBP"/>
</dbReference>
<feature type="signal peptide" evidence="2">
    <location>
        <begin position="1"/>
        <end position="22"/>
    </location>
</feature>
<gene>
    <name evidence="4" type="ORF">IAB51_06430</name>
</gene>
<proteinExistence type="predicted"/>
<feature type="region of interest" description="Disordered" evidence="1">
    <location>
        <begin position="26"/>
        <end position="50"/>
    </location>
</feature>
<dbReference type="EMBL" id="DVJP01000042">
    <property type="protein sequence ID" value="HIS76435.1"/>
    <property type="molecule type" value="Genomic_DNA"/>
</dbReference>
<protein>
    <submittedName>
        <fullName evidence="4">ABC transporter substrate-binding protein</fullName>
    </submittedName>
</protein>
<feature type="chain" id="PRO_5038602226" evidence="2">
    <location>
        <begin position="23"/>
        <end position="502"/>
    </location>
</feature>
<organism evidence="4 5">
    <name type="scientific">Candidatus Merdivicinus excrementipullorum</name>
    <dbReference type="NCBI Taxonomy" id="2840867"/>
    <lineage>
        <taxon>Bacteria</taxon>
        <taxon>Bacillati</taxon>
        <taxon>Bacillota</taxon>
        <taxon>Clostridia</taxon>
        <taxon>Eubacteriales</taxon>
        <taxon>Oscillospiraceae</taxon>
        <taxon>Oscillospiraceae incertae sedis</taxon>
        <taxon>Candidatus Merdivicinus</taxon>
    </lineage>
</organism>
<dbReference type="InterPro" id="IPR022627">
    <property type="entry name" value="DUF3502"/>
</dbReference>
<dbReference type="Gene3D" id="3.40.190.10">
    <property type="entry name" value="Periplasmic binding protein-like II"/>
    <property type="match status" value="1"/>
</dbReference>
<dbReference type="Pfam" id="PF13416">
    <property type="entry name" value="SBP_bac_8"/>
    <property type="match status" value="1"/>
</dbReference>
<dbReference type="InterPro" id="IPR050490">
    <property type="entry name" value="Bact_solute-bd_prot1"/>
</dbReference>